<comment type="subcellular location">
    <subcellularLocation>
        <location evidence="1">Cell outer membrane</location>
    </subcellularLocation>
</comment>
<evidence type="ECO:0008006" key="10">
    <source>
        <dbReference type="Google" id="ProtNLM"/>
    </source>
</evidence>
<keyword evidence="5" id="KW-0998">Cell outer membrane</keyword>
<evidence type="ECO:0000256" key="1">
    <source>
        <dbReference type="ARBA" id="ARBA00004442"/>
    </source>
</evidence>
<dbReference type="InterPro" id="IPR012944">
    <property type="entry name" value="SusD_RagB_dom"/>
</dbReference>
<evidence type="ECO:0000256" key="5">
    <source>
        <dbReference type="ARBA" id="ARBA00023237"/>
    </source>
</evidence>
<comment type="similarity">
    <text evidence="2">Belongs to the SusD family.</text>
</comment>
<gene>
    <name evidence="8" type="ORF">QE417_004378</name>
</gene>
<reference evidence="9" key="1">
    <citation type="submission" date="2023-07" db="EMBL/GenBank/DDBJ databases">
        <title>Functional and genomic diversity of the sorghum phyllosphere microbiome.</title>
        <authorList>
            <person name="Shade A."/>
        </authorList>
    </citation>
    <scope>NUCLEOTIDE SEQUENCE [LARGE SCALE GENOMIC DNA]</scope>
    <source>
        <strain evidence="9">SORGH_AS_0422</strain>
    </source>
</reference>
<dbReference type="SUPFAM" id="SSF48452">
    <property type="entry name" value="TPR-like"/>
    <property type="match status" value="1"/>
</dbReference>
<organism evidence="8 9">
    <name type="scientific">Mucilaginibacter terrae</name>
    <dbReference type="NCBI Taxonomy" id="1955052"/>
    <lineage>
        <taxon>Bacteria</taxon>
        <taxon>Pseudomonadati</taxon>
        <taxon>Bacteroidota</taxon>
        <taxon>Sphingobacteriia</taxon>
        <taxon>Sphingobacteriales</taxon>
        <taxon>Sphingobacteriaceae</taxon>
        <taxon>Mucilaginibacter</taxon>
    </lineage>
</organism>
<sequence length="596" mass="66757">MKRIAILAIILMVSMNISCKKDFFDQVPDDRLTLEETFNSRDASEKFLANVYNFIKDESEQRFSVPWTAGSDEADFVWGFAPSNNINNGTYDASSGFINTYWQSYYQAIRSASIFMANIDKVPDLPASLKTQYKAEAKALRAYFYFQLMRLYGPIILIGEDVIAADASFEELQKPRNSYDECVNYVVAEMDAAAAALPVTANTANLGRMTKSIILAYKAELLLSAASPLFNGNTDYAALKNSDGKQLINQTFDATKWKRAADAAKAFLDQFVPGTYTLFKKNDDNGNYSAYLSCRDVMLENWNKEVIFARDQNNIPGLQYERVPYHQGYSDEVRASGGLGATQNMVDAYFTANGRSIDDSASGYVSSGYTGYQAPGDDRIRGVWNAWANREPRFYVGITYTGSKWLNTNSGEVITDIFAHGNSGKATGGNDYSTTGYMVRKNVSTGTWYDGGRSLVMLRLAQLYLDYAEALNEAEPGNADILKYLNLIRERAGIPQYGSSSLPAPASQAAMREAIRKERRVELAFENVRFFDVRRWKIAEDTQKGPIKGLTVDADPPNFFNVVTLETRVFQKKHYLFPIPQADINSDKQLKQNTGW</sequence>
<evidence type="ECO:0000256" key="4">
    <source>
        <dbReference type="ARBA" id="ARBA00023136"/>
    </source>
</evidence>
<evidence type="ECO:0000259" key="6">
    <source>
        <dbReference type="Pfam" id="PF07980"/>
    </source>
</evidence>
<comment type="caution">
    <text evidence="8">The sequence shown here is derived from an EMBL/GenBank/DDBJ whole genome shotgun (WGS) entry which is preliminary data.</text>
</comment>
<evidence type="ECO:0000313" key="9">
    <source>
        <dbReference type="Proteomes" id="UP001258315"/>
    </source>
</evidence>
<feature type="domain" description="RagB/SusD" evidence="6">
    <location>
        <begin position="304"/>
        <end position="596"/>
    </location>
</feature>
<evidence type="ECO:0000256" key="2">
    <source>
        <dbReference type="ARBA" id="ARBA00006275"/>
    </source>
</evidence>
<protein>
    <recommendedName>
        <fullName evidence="10">RagB/SusD family nutrient uptake outer membrane protein</fullName>
    </recommendedName>
</protein>
<dbReference type="Gene3D" id="1.25.40.390">
    <property type="match status" value="1"/>
</dbReference>
<dbReference type="InterPro" id="IPR011990">
    <property type="entry name" value="TPR-like_helical_dom_sf"/>
</dbReference>
<dbReference type="Proteomes" id="UP001258315">
    <property type="component" value="Unassembled WGS sequence"/>
</dbReference>
<feature type="domain" description="SusD-like N-terminal" evidence="7">
    <location>
        <begin position="22"/>
        <end position="219"/>
    </location>
</feature>
<evidence type="ECO:0000259" key="7">
    <source>
        <dbReference type="Pfam" id="PF14322"/>
    </source>
</evidence>
<proteinExistence type="inferred from homology"/>
<keyword evidence="3" id="KW-0732">Signal</keyword>
<dbReference type="RefSeq" id="WP_311953711.1">
    <property type="nucleotide sequence ID" value="NZ_JAVLVU010000001.1"/>
</dbReference>
<keyword evidence="9" id="KW-1185">Reference proteome</keyword>
<accession>A0ABU3H0U1</accession>
<evidence type="ECO:0000256" key="3">
    <source>
        <dbReference type="ARBA" id="ARBA00022729"/>
    </source>
</evidence>
<dbReference type="Pfam" id="PF07980">
    <property type="entry name" value="SusD_RagB"/>
    <property type="match status" value="1"/>
</dbReference>
<dbReference type="EMBL" id="JAVLVU010000001">
    <property type="protein sequence ID" value="MDT3405306.1"/>
    <property type="molecule type" value="Genomic_DNA"/>
</dbReference>
<evidence type="ECO:0000313" key="8">
    <source>
        <dbReference type="EMBL" id="MDT3405306.1"/>
    </source>
</evidence>
<name>A0ABU3H0U1_9SPHI</name>
<dbReference type="Pfam" id="PF14322">
    <property type="entry name" value="SusD-like_3"/>
    <property type="match status" value="1"/>
</dbReference>
<keyword evidence="4" id="KW-0472">Membrane</keyword>
<dbReference type="InterPro" id="IPR033985">
    <property type="entry name" value="SusD-like_N"/>
</dbReference>